<evidence type="ECO:0000313" key="1">
    <source>
        <dbReference type="EMBL" id="KAI0050760.1"/>
    </source>
</evidence>
<name>A0ACB8S4E5_9AGAM</name>
<keyword evidence="2" id="KW-1185">Reference proteome</keyword>
<dbReference type="EMBL" id="MU275858">
    <property type="protein sequence ID" value="KAI0050760.1"/>
    <property type="molecule type" value="Genomic_DNA"/>
</dbReference>
<protein>
    <submittedName>
        <fullName evidence="1">Uncharacterized protein</fullName>
    </submittedName>
</protein>
<gene>
    <name evidence="1" type="ORF">FA95DRAFT_1676450</name>
</gene>
<proteinExistence type="predicted"/>
<dbReference type="Proteomes" id="UP000814033">
    <property type="component" value="Unassembled WGS sequence"/>
</dbReference>
<reference evidence="1" key="1">
    <citation type="submission" date="2021-02" db="EMBL/GenBank/DDBJ databases">
        <authorList>
            <consortium name="DOE Joint Genome Institute"/>
            <person name="Ahrendt S."/>
            <person name="Looney B.P."/>
            <person name="Miyauchi S."/>
            <person name="Morin E."/>
            <person name="Drula E."/>
            <person name="Courty P.E."/>
            <person name="Chicoki N."/>
            <person name="Fauchery L."/>
            <person name="Kohler A."/>
            <person name="Kuo A."/>
            <person name="Labutti K."/>
            <person name="Pangilinan J."/>
            <person name="Lipzen A."/>
            <person name="Riley R."/>
            <person name="Andreopoulos W."/>
            <person name="He G."/>
            <person name="Johnson J."/>
            <person name="Barry K.W."/>
            <person name="Grigoriev I.V."/>
            <person name="Nagy L."/>
            <person name="Hibbett D."/>
            <person name="Henrissat B."/>
            <person name="Matheny P.B."/>
            <person name="Labbe J."/>
            <person name="Martin F."/>
        </authorList>
    </citation>
    <scope>NUCLEOTIDE SEQUENCE</scope>
    <source>
        <strain evidence="1">FP105234-sp</strain>
    </source>
</reference>
<evidence type="ECO:0000313" key="2">
    <source>
        <dbReference type="Proteomes" id="UP000814033"/>
    </source>
</evidence>
<accession>A0ACB8S4E5</accession>
<organism evidence="1 2">
    <name type="scientific">Auriscalpium vulgare</name>
    <dbReference type="NCBI Taxonomy" id="40419"/>
    <lineage>
        <taxon>Eukaryota</taxon>
        <taxon>Fungi</taxon>
        <taxon>Dikarya</taxon>
        <taxon>Basidiomycota</taxon>
        <taxon>Agaricomycotina</taxon>
        <taxon>Agaricomycetes</taxon>
        <taxon>Russulales</taxon>
        <taxon>Auriscalpiaceae</taxon>
        <taxon>Auriscalpium</taxon>
    </lineage>
</organism>
<sequence length="312" mass="34198">MQYRLSESIDILSAPHLRSIYLSGFIDLAGWTPITNPTKLELDLELPSRRSTRFLPSCVNGALSIPKRIHAQLPLLEYLHVEAPAAILQYFLQSLAFPSTAALRLMIIPYYPEPVFKRITSGLMHFIRLRLRSTNAPILRSIEIKSKFTICAITDSGDRGARGFISRVLNALPLEATTHLFAAGPFSTQGLSQTTWRAVFERLPRVVTVQTTMGTNMPPVVGGLVAARGRGGVEGAPSQAQRLKALDALLAVYKAVDAPYKPAGVPLAILDLPGGAQGDEVQEFREELRSHVGQLLVDSDVWNSDSSGMRWA</sequence>
<comment type="caution">
    <text evidence="1">The sequence shown here is derived from an EMBL/GenBank/DDBJ whole genome shotgun (WGS) entry which is preliminary data.</text>
</comment>
<reference evidence="1" key="2">
    <citation type="journal article" date="2022" name="New Phytol.">
        <title>Evolutionary transition to the ectomycorrhizal habit in the genomes of a hyperdiverse lineage of mushroom-forming fungi.</title>
        <authorList>
            <person name="Looney B."/>
            <person name="Miyauchi S."/>
            <person name="Morin E."/>
            <person name="Drula E."/>
            <person name="Courty P.E."/>
            <person name="Kohler A."/>
            <person name="Kuo A."/>
            <person name="LaButti K."/>
            <person name="Pangilinan J."/>
            <person name="Lipzen A."/>
            <person name="Riley R."/>
            <person name="Andreopoulos W."/>
            <person name="He G."/>
            <person name="Johnson J."/>
            <person name="Nolan M."/>
            <person name="Tritt A."/>
            <person name="Barry K.W."/>
            <person name="Grigoriev I.V."/>
            <person name="Nagy L.G."/>
            <person name="Hibbett D."/>
            <person name="Henrissat B."/>
            <person name="Matheny P.B."/>
            <person name="Labbe J."/>
            <person name="Martin F.M."/>
        </authorList>
    </citation>
    <scope>NUCLEOTIDE SEQUENCE</scope>
    <source>
        <strain evidence="1">FP105234-sp</strain>
    </source>
</reference>